<gene>
    <name evidence="1" type="ORF">B1A_04793</name>
</gene>
<dbReference type="AlphaFoldDB" id="T1BLA8"/>
<accession>T1BLA8</accession>
<reference evidence="1" key="2">
    <citation type="journal article" date="2014" name="ISME J.">
        <title>Microbial stratification in low pH oxic and suboxic macroscopic growths along an acid mine drainage.</title>
        <authorList>
            <person name="Mendez-Garcia C."/>
            <person name="Mesa V."/>
            <person name="Sprenger R.R."/>
            <person name="Richter M."/>
            <person name="Diez M.S."/>
            <person name="Solano J."/>
            <person name="Bargiela R."/>
            <person name="Golyshina O.V."/>
            <person name="Manteca A."/>
            <person name="Ramos J.L."/>
            <person name="Gallego J.R."/>
            <person name="Llorente I."/>
            <person name="Martins Dos Santos V.A."/>
            <person name="Jensen O.N."/>
            <person name="Pelaez A.I."/>
            <person name="Sanchez J."/>
            <person name="Ferrer M."/>
        </authorList>
    </citation>
    <scope>NUCLEOTIDE SEQUENCE</scope>
</reference>
<proteinExistence type="predicted"/>
<evidence type="ECO:0000313" key="1">
    <source>
        <dbReference type="EMBL" id="EQD73756.1"/>
    </source>
</evidence>
<dbReference type="EMBL" id="AUZX01003490">
    <property type="protein sequence ID" value="EQD73756.1"/>
    <property type="molecule type" value="Genomic_DNA"/>
</dbReference>
<reference evidence="1" key="1">
    <citation type="submission" date="2013-08" db="EMBL/GenBank/DDBJ databases">
        <authorList>
            <person name="Mendez C."/>
            <person name="Richter M."/>
            <person name="Ferrer M."/>
            <person name="Sanchez J."/>
        </authorList>
    </citation>
    <scope>NUCLEOTIDE SEQUENCE</scope>
</reference>
<comment type="caution">
    <text evidence="1">The sequence shown here is derived from an EMBL/GenBank/DDBJ whole genome shotgun (WGS) entry which is preliminary data.</text>
</comment>
<sequence length="67" mass="7156">AMTVTIAGSPSDFTVRVGIGKWLEHLGVAAIETLLISDLFLVIDVADAAWNLEIENKLLADLTSFIG</sequence>
<protein>
    <submittedName>
        <fullName evidence="1">Uncharacterized protein</fullName>
    </submittedName>
</protein>
<feature type="non-terminal residue" evidence="1">
    <location>
        <position position="1"/>
    </location>
</feature>
<organism evidence="1">
    <name type="scientific">mine drainage metagenome</name>
    <dbReference type="NCBI Taxonomy" id="410659"/>
    <lineage>
        <taxon>unclassified sequences</taxon>
        <taxon>metagenomes</taxon>
        <taxon>ecological metagenomes</taxon>
    </lineage>
</organism>
<name>T1BLA8_9ZZZZ</name>